<dbReference type="EMBL" id="CAJGYO010000005">
    <property type="protein sequence ID" value="CAD6231532.1"/>
    <property type="molecule type" value="Genomic_DNA"/>
</dbReference>
<evidence type="ECO:0000313" key="2">
    <source>
        <dbReference type="Proteomes" id="UP000604825"/>
    </source>
</evidence>
<name>A0A811P3N9_9POAL</name>
<evidence type="ECO:0000313" key="1">
    <source>
        <dbReference type="EMBL" id="CAD6231532.1"/>
    </source>
</evidence>
<protein>
    <submittedName>
        <fullName evidence="1">Uncharacterized protein</fullName>
    </submittedName>
</protein>
<organism evidence="1 2">
    <name type="scientific">Miscanthus lutarioriparius</name>
    <dbReference type="NCBI Taxonomy" id="422564"/>
    <lineage>
        <taxon>Eukaryota</taxon>
        <taxon>Viridiplantae</taxon>
        <taxon>Streptophyta</taxon>
        <taxon>Embryophyta</taxon>
        <taxon>Tracheophyta</taxon>
        <taxon>Spermatophyta</taxon>
        <taxon>Magnoliopsida</taxon>
        <taxon>Liliopsida</taxon>
        <taxon>Poales</taxon>
        <taxon>Poaceae</taxon>
        <taxon>PACMAD clade</taxon>
        <taxon>Panicoideae</taxon>
        <taxon>Andropogonodae</taxon>
        <taxon>Andropogoneae</taxon>
        <taxon>Saccharinae</taxon>
        <taxon>Miscanthus</taxon>
    </lineage>
</organism>
<reference evidence="1" key="1">
    <citation type="submission" date="2020-10" db="EMBL/GenBank/DDBJ databases">
        <authorList>
            <person name="Han B."/>
            <person name="Lu T."/>
            <person name="Zhao Q."/>
            <person name="Huang X."/>
            <person name="Zhao Y."/>
        </authorList>
    </citation>
    <scope>NUCLEOTIDE SEQUENCE</scope>
</reference>
<accession>A0A811P3N9</accession>
<gene>
    <name evidence="1" type="ORF">NCGR_LOCUS21570</name>
</gene>
<keyword evidence="2" id="KW-1185">Reference proteome</keyword>
<comment type="caution">
    <text evidence="1">The sequence shown here is derived from an EMBL/GenBank/DDBJ whole genome shotgun (WGS) entry which is preliminary data.</text>
</comment>
<dbReference type="AlphaFoldDB" id="A0A811P3N9"/>
<sequence>MAPNSASFCSTAVADMLTEVPVGESAPAMLSGGGCREHQAGDGVIGHGGSILSYELW</sequence>
<dbReference type="Proteomes" id="UP000604825">
    <property type="component" value="Unassembled WGS sequence"/>
</dbReference>
<proteinExistence type="predicted"/>